<evidence type="ECO:0000256" key="1">
    <source>
        <dbReference type="ARBA" id="ARBA00010641"/>
    </source>
</evidence>
<evidence type="ECO:0000256" key="3">
    <source>
        <dbReference type="ARBA" id="ARBA00023082"/>
    </source>
</evidence>
<dbReference type="PANTHER" id="PTHR43133:SF51">
    <property type="entry name" value="RNA POLYMERASE SIGMA FACTOR"/>
    <property type="match status" value="1"/>
</dbReference>
<organism evidence="7 8">
    <name type="scientific">Agromyces protaetiae</name>
    <dbReference type="NCBI Taxonomy" id="2509455"/>
    <lineage>
        <taxon>Bacteria</taxon>
        <taxon>Bacillati</taxon>
        <taxon>Actinomycetota</taxon>
        <taxon>Actinomycetes</taxon>
        <taxon>Micrococcales</taxon>
        <taxon>Microbacteriaceae</taxon>
        <taxon>Agromyces</taxon>
    </lineage>
</organism>
<name>A0A4P6FF02_9MICO</name>
<dbReference type="InterPro" id="IPR036388">
    <property type="entry name" value="WH-like_DNA-bd_sf"/>
</dbReference>
<keyword evidence="2" id="KW-0805">Transcription regulation</keyword>
<dbReference type="Gene3D" id="1.10.10.10">
    <property type="entry name" value="Winged helix-like DNA-binding domain superfamily/Winged helix DNA-binding domain"/>
    <property type="match status" value="1"/>
</dbReference>
<protein>
    <submittedName>
        <fullName evidence="7">Sigma-70 family RNA polymerase sigma factor</fullName>
    </submittedName>
</protein>
<dbReference type="InterPro" id="IPR007627">
    <property type="entry name" value="RNA_pol_sigma70_r2"/>
</dbReference>
<dbReference type="RefSeq" id="WP_129192069.1">
    <property type="nucleotide sequence ID" value="NZ_CP035491.1"/>
</dbReference>
<evidence type="ECO:0000256" key="2">
    <source>
        <dbReference type="ARBA" id="ARBA00023015"/>
    </source>
</evidence>
<keyword evidence="3" id="KW-0731">Sigma factor</keyword>
<dbReference type="OrthoDB" id="5243766at2"/>
<dbReference type="Pfam" id="PF08281">
    <property type="entry name" value="Sigma70_r4_2"/>
    <property type="match status" value="1"/>
</dbReference>
<dbReference type="GO" id="GO:0016987">
    <property type="term" value="F:sigma factor activity"/>
    <property type="evidence" value="ECO:0007669"/>
    <property type="project" value="UniProtKB-KW"/>
</dbReference>
<evidence type="ECO:0000259" key="5">
    <source>
        <dbReference type="Pfam" id="PF04542"/>
    </source>
</evidence>
<dbReference type="Gene3D" id="1.10.1740.10">
    <property type="match status" value="1"/>
</dbReference>
<gene>
    <name evidence="7" type="ORF">ET445_15505</name>
</gene>
<evidence type="ECO:0000313" key="8">
    <source>
        <dbReference type="Proteomes" id="UP000291259"/>
    </source>
</evidence>
<keyword evidence="8" id="KW-1185">Reference proteome</keyword>
<dbReference type="NCBIfam" id="TIGR02937">
    <property type="entry name" value="sigma70-ECF"/>
    <property type="match status" value="1"/>
</dbReference>
<dbReference type="InterPro" id="IPR013324">
    <property type="entry name" value="RNA_pol_sigma_r3/r4-like"/>
</dbReference>
<dbReference type="AlphaFoldDB" id="A0A4P6FF02"/>
<dbReference type="PANTHER" id="PTHR43133">
    <property type="entry name" value="RNA POLYMERASE ECF-TYPE SIGMA FACTO"/>
    <property type="match status" value="1"/>
</dbReference>
<dbReference type="GO" id="GO:0006352">
    <property type="term" value="P:DNA-templated transcription initiation"/>
    <property type="evidence" value="ECO:0007669"/>
    <property type="project" value="InterPro"/>
</dbReference>
<evidence type="ECO:0000259" key="6">
    <source>
        <dbReference type="Pfam" id="PF08281"/>
    </source>
</evidence>
<dbReference type="SUPFAM" id="SSF88946">
    <property type="entry name" value="Sigma2 domain of RNA polymerase sigma factors"/>
    <property type="match status" value="1"/>
</dbReference>
<dbReference type="InterPro" id="IPR013249">
    <property type="entry name" value="RNA_pol_sigma70_r4_t2"/>
</dbReference>
<accession>A0A4P6FF02</accession>
<dbReference type="InterPro" id="IPR013325">
    <property type="entry name" value="RNA_pol_sigma_r2"/>
</dbReference>
<keyword evidence="4" id="KW-0804">Transcription</keyword>
<dbReference type="SUPFAM" id="SSF88659">
    <property type="entry name" value="Sigma3 and sigma4 domains of RNA polymerase sigma factors"/>
    <property type="match status" value="1"/>
</dbReference>
<evidence type="ECO:0000256" key="4">
    <source>
        <dbReference type="ARBA" id="ARBA00023163"/>
    </source>
</evidence>
<dbReference type="InterPro" id="IPR014284">
    <property type="entry name" value="RNA_pol_sigma-70_dom"/>
</dbReference>
<evidence type="ECO:0000313" key="7">
    <source>
        <dbReference type="EMBL" id="QAY74524.1"/>
    </source>
</evidence>
<dbReference type="GO" id="GO:0003677">
    <property type="term" value="F:DNA binding"/>
    <property type="evidence" value="ECO:0007669"/>
    <property type="project" value="InterPro"/>
</dbReference>
<feature type="domain" description="RNA polymerase sigma-70 region 2" evidence="5">
    <location>
        <begin position="25"/>
        <end position="92"/>
    </location>
</feature>
<dbReference type="Proteomes" id="UP000291259">
    <property type="component" value="Chromosome"/>
</dbReference>
<comment type="similarity">
    <text evidence="1">Belongs to the sigma-70 factor family. ECF subfamily.</text>
</comment>
<dbReference type="InterPro" id="IPR039425">
    <property type="entry name" value="RNA_pol_sigma-70-like"/>
</dbReference>
<proteinExistence type="inferred from homology"/>
<sequence>MYDSLSDAELIRLAQRGDRGAFSALYARHGKAIYLYAWGMTRDDREAEDVTQEVFVVAWRRLRDIRLVDASVLPWMLVTCRNLSRNALRARRDALVLDESLLPGDRTRQERIEELSWVRQAVERLGGMDQRIVHLCLVEGYSYAEAADHLGLSVSAVAKRVERARAALRLAVRGES</sequence>
<feature type="domain" description="RNA polymerase sigma factor 70 region 4 type 2" evidence="6">
    <location>
        <begin position="117"/>
        <end position="168"/>
    </location>
</feature>
<reference evidence="7 8" key="1">
    <citation type="submission" date="2019-01" db="EMBL/GenBank/DDBJ databases">
        <title>Genome sequencing of strain FW100M-8.</title>
        <authorList>
            <person name="Heo J."/>
            <person name="Kim S.-J."/>
            <person name="Kim J.-S."/>
            <person name="Hong S.-B."/>
            <person name="Kwon S.-W."/>
        </authorList>
    </citation>
    <scope>NUCLEOTIDE SEQUENCE [LARGE SCALE GENOMIC DNA]</scope>
    <source>
        <strain evidence="7 8">FW100M-8</strain>
    </source>
</reference>
<dbReference type="EMBL" id="CP035491">
    <property type="protein sequence ID" value="QAY74524.1"/>
    <property type="molecule type" value="Genomic_DNA"/>
</dbReference>
<dbReference type="KEGG" id="agf:ET445_15505"/>
<dbReference type="Pfam" id="PF04542">
    <property type="entry name" value="Sigma70_r2"/>
    <property type="match status" value="1"/>
</dbReference>